<dbReference type="InterPro" id="IPR036282">
    <property type="entry name" value="Glutathione-S-Trfase_C_sf"/>
</dbReference>
<dbReference type="InterPro" id="IPR036249">
    <property type="entry name" value="Thioredoxin-like_sf"/>
</dbReference>
<dbReference type="Gene3D" id="3.40.30.10">
    <property type="entry name" value="Glutaredoxin"/>
    <property type="match status" value="1"/>
</dbReference>
<protein>
    <submittedName>
        <fullName evidence="2">Glutathione S-transferase</fullName>
    </submittedName>
</protein>
<evidence type="ECO:0000259" key="1">
    <source>
        <dbReference type="PROSITE" id="PS50404"/>
    </source>
</evidence>
<evidence type="ECO:0000313" key="2">
    <source>
        <dbReference type="EMBL" id="PXW64997.1"/>
    </source>
</evidence>
<accession>A0A2V3UJH6</accession>
<dbReference type="Gene3D" id="1.20.1050.10">
    <property type="match status" value="1"/>
</dbReference>
<dbReference type="Proteomes" id="UP000248021">
    <property type="component" value="Unassembled WGS sequence"/>
</dbReference>
<gene>
    <name evidence="2" type="ORF">C7450_101758</name>
</gene>
<feature type="domain" description="GST N-terminal" evidence="1">
    <location>
        <begin position="1"/>
        <end position="82"/>
    </location>
</feature>
<evidence type="ECO:0000313" key="3">
    <source>
        <dbReference type="Proteomes" id="UP000248021"/>
    </source>
</evidence>
<keyword evidence="3" id="KW-1185">Reference proteome</keyword>
<dbReference type="PANTHER" id="PTHR43969:SF9">
    <property type="entry name" value="GLUTATHIONE S TRANSFERASE D10, ISOFORM A-RELATED"/>
    <property type="match status" value="1"/>
</dbReference>
<dbReference type="PROSITE" id="PS50404">
    <property type="entry name" value="GST_NTER"/>
    <property type="match status" value="1"/>
</dbReference>
<sequence>MKLYASNRSPFVRKVLVCAHELGLADRIELVPKVVSFLNADEEVGRHNPLGQLPTLIRDDGTSLYDSGVICDFLNQQVAGATLFPDQPAARIEMGQRQAAADGLLANFMRWYGERRRADHPLTPQYVAICRGKLQRVGDAWEAAAPAWRGRPLDIGFIAIGCALAYADFRFAAENWRQGRPQLADWYTELSSRPSFLATEFGGG</sequence>
<comment type="caution">
    <text evidence="2">The sequence shown here is derived from an EMBL/GenBank/DDBJ whole genome shotgun (WGS) entry which is preliminary data.</text>
</comment>
<dbReference type="CDD" id="cd03049">
    <property type="entry name" value="GST_N_3"/>
    <property type="match status" value="1"/>
</dbReference>
<dbReference type="RefSeq" id="WP_110373007.1">
    <property type="nucleotide sequence ID" value="NZ_JAHBRY010000001.1"/>
</dbReference>
<proteinExistence type="predicted"/>
<dbReference type="InterPro" id="IPR004045">
    <property type="entry name" value="Glutathione_S-Trfase_N"/>
</dbReference>
<dbReference type="AlphaFoldDB" id="A0A2V3UJH6"/>
<organism evidence="2 3">
    <name type="scientific">Chelatococcus asaccharovorans</name>
    <dbReference type="NCBI Taxonomy" id="28210"/>
    <lineage>
        <taxon>Bacteria</taxon>
        <taxon>Pseudomonadati</taxon>
        <taxon>Pseudomonadota</taxon>
        <taxon>Alphaproteobacteria</taxon>
        <taxon>Hyphomicrobiales</taxon>
        <taxon>Chelatococcaceae</taxon>
        <taxon>Chelatococcus</taxon>
    </lineage>
</organism>
<dbReference type="Pfam" id="PF13409">
    <property type="entry name" value="GST_N_2"/>
    <property type="match status" value="1"/>
</dbReference>
<dbReference type="GO" id="GO:0004364">
    <property type="term" value="F:glutathione transferase activity"/>
    <property type="evidence" value="ECO:0007669"/>
    <property type="project" value="TreeGrafter"/>
</dbReference>
<dbReference type="GO" id="GO:0006749">
    <property type="term" value="P:glutathione metabolic process"/>
    <property type="evidence" value="ECO:0007669"/>
    <property type="project" value="TreeGrafter"/>
</dbReference>
<dbReference type="PANTHER" id="PTHR43969">
    <property type="entry name" value="GLUTATHIONE S TRANSFERASE D10, ISOFORM A-RELATED"/>
    <property type="match status" value="1"/>
</dbReference>
<keyword evidence="2" id="KW-0808">Transferase</keyword>
<reference evidence="2 3" key="1">
    <citation type="submission" date="2018-05" db="EMBL/GenBank/DDBJ databases">
        <title>Genomic Encyclopedia of Type Strains, Phase IV (KMG-IV): sequencing the most valuable type-strain genomes for metagenomic binning, comparative biology and taxonomic classification.</title>
        <authorList>
            <person name="Goeker M."/>
        </authorList>
    </citation>
    <scope>NUCLEOTIDE SEQUENCE [LARGE SCALE GENOMIC DNA]</scope>
    <source>
        <strain evidence="2 3">DSM 6462</strain>
    </source>
</reference>
<dbReference type="OrthoDB" id="9795329at2"/>
<dbReference type="EMBL" id="QJJK01000001">
    <property type="protein sequence ID" value="PXW64997.1"/>
    <property type="molecule type" value="Genomic_DNA"/>
</dbReference>
<dbReference type="SUPFAM" id="SSF47616">
    <property type="entry name" value="GST C-terminal domain-like"/>
    <property type="match status" value="1"/>
</dbReference>
<dbReference type="SUPFAM" id="SSF52833">
    <property type="entry name" value="Thioredoxin-like"/>
    <property type="match status" value="1"/>
</dbReference>
<name>A0A2V3UJH6_9HYPH</name>